<proteinExistence type="predicted"/>
<organism evidence="2 3">
    <name type="scientific">Candidatus Merdicola faecigallinarum</name>
    <dbReference type="NCBI Taxonomy" id="2840862"/>
    <lineage>
        <taxon>Bacteria</taxon>
        <taxon>Bacillati</taxon>
        <taxon>Bacillota</taxon>
        <taxon>Clostridia</taxon>
        <taxon>Candidatus Merdicola</taxon>
    </lineage>
</organism>
<protein>
    <submittedName>
        <fullName evidence="2">Uncharacterized protein</fullName>
    </submittedName>
</protein>
<reference evidence="2" key="2">
    <citation type="journal article" date="2021" name="PeerJ">
        <title>Extensive microbial diversity within the chicken gut microbiome revealed by metagenomics and culture.</title>
        <authorList>
            <person name="Gilroy R."/>
            <person name="Ravi A."/>
            <person name="Getino M."/>
            <person name="Pursley I."/>
            <person name="Horton D.L."/>
            <person name="Alikhan N.F."/>
            <person name="Baker D."/>
            <person name="Gharbi K."/>
            <person name="Hall N."/>
            <person name="Watson M."/>
            <person name="Adriaenssens E.M."/>
            <person name="Foster-Nyarko E."/>
            <person name="Jarju S."/>
            <person name="Secka A."/>
            <person name="Antonio M."/>
            <person name="Oren A."/>
            <person name="Chaudhuri R.R."/>
            <person name="La Ragione R."/>
            <person name="Hildebrand F."/>
            <person name="Pallen M.J."/>
        </authorList>
    </citation>
    <scope>NUCLEOTIDE SEQUENCE</scope>
    <source>
        <strain evidence="2">CHK195-15760</strain>
    </source>
</reference>
<keyword evidence="1" id="KW-1133">Transmembrane helix</keyword>
<dbReference type="AlphaFoldDB" id="A0A9D1M192"/>
<evidence type="ECO:0000313" key="2">
    <source>
        <dbReference type="EMBL" id="HIU51656.1"/>
    </source>
</evidence>
<name>A0A9D1M192_9FIRM</name>
<sequence length="210" mass="24617">MKKVLKVTGIVVVILIGLFLIFILINGIRNYSIVSNIMKENKKFSDSLENYYFERNQEMNMGKIKSTKTEIYCYDEIYVRKSFINEDISSEEWYNSRTGEYIAMDEAGNLMNQEVDEEIKNDYRDILLMGDLKENKMTNAIWQVVLHNIIRPITTENECYVISYNEGTVYVDKDTSFIKQYLAGDVNLYYFIEKDSVGSEDVEKPITEEE</sequence>
<evidence type="ECO:0000256" key="1">
    <source>
        <dbReference type="SAM" id="Phobius"/>
    </source>
</evidence>
<comment type="caution">
    <text evidence="2">The sequence shown here is derived from an EMBL/GenBank/DDBJ whole genome shotgun (WGS) entry which is preliminary data.</text>
</comment>
<accession>A0A9D1M192</accession>
<keyword evidence="1" id="KW-0472">Membrane</keyword>
<reference evidence="2" key="1">
    <citation type="submission" date="2020-10" db="EMBL/GenBank/DDBJ databases">
        <authorList>
            <person name="Gilroy R."/>
        </authorList>
    </citation>
    <scope>NUCLEOTIDE SEQUENCE</scope>
    <source>
        <strain evidence="2">CHK195-15760</strain>
    </source>
</reference>
<dbReference type="Proteomes" id="UP000824093">
    <property type="component" value="Unassembled WGS sequence"/>
</dbReference>
<feature type="transmembrane region" description="Helical" evidence="1">
    <location>
        <begin position="7"/>
        <end position="28"/>
    </location>
</feature>
<evidence type="ECO:0000313" key="3">
    <source>
        <dbReference type="Proteomes" id="UP000824093"/>
    </source>
</evidence>
<keyword evidence="1" id="KW-0812">Transmembrane</keyword>
<dbReference type="EMBL" id="DVNH01000024">
    <property type="protein sequence ID" value="HIU51656.1"/>
    <property type="molecule type" value="Genomic_DNA"/>
</dbReference>
<gene>
    <name evidence="2" type="ORF">IAB70_03430</name>
</gene>